<dbReference type="AlphaFoldDB" id="X1C2H5"/>
<name>X1C2H5_9ZZZZ</name>
<dbReference type="EMBL" id="BART01015679">
    <property type="protein sequence ID" value="GAG87552.1"/>
    <property type="molecule type" value="Genomic_DNA"/>
</dbReference>
<proteinExistence type="predicted"/>
<comment type="caution">
    <text evidence="1">The sequence shown here is derived from an EMBL/GenBank/DDBJ whole genome shotgun (WGS) entry which is preliminary data.</text>
</comment>
<accession>X1C2H5</accession>
<sequence>MKSLQLFLKKVKAQFLKSYKELLANYDLVDRFRDTIFSGFDVILQNILD</sequence>
<evidence type="ECO:0000313" key="1">
    <source>
        <dbReference type="EMBL" id="GAG87552.1"/>
    </source>
</evidence>
<gene>
    <name evidence="1" type="ORF">S01H4_30387</name>
</gene>
<protein>
    <submittedName>
        <fullName evidence="1">Uncharacterized protein</fullName>
    </submittedName>
</protein>
<organism evidence="1">
    <name type="scientific">marine sediment metagenome</name>
    <dbReference type="NCBI Taxonomy" id="412755"/>
    <lineage>
        <taxon>unclassified sequences</taxon>
        <taxon>metagenomes</taxon>
        <taxon>ecological metagenomes</taxon>
    </lineage>
</organism>
<reference evidence="1" key="1">
    <citation type="journal article" date="2014" name="Front. Microbiol.">
        <title>High frequency of phylogenetically diverse reductive dehalogenase-homologous genes in deep subseafloor sedimentary metagenomes.</title>
        <authorList>
            <person name="Kawai M."/>
            <person name="Futagami T."/>
            <person name="Toyoda A."/>
            <person name="Takaki Y."/>
            <person name="Nishi S."/>
            <person name="Hori S."/>
            <person name="Arai W."/>
            <person name="Tsubouchi T."/>
            <person name="Morono Y."/>
            <person name="Uchiyama I."/>
            <person name="Ito T."/>
            <person name="Fujiyama A."/>
            <person name="Inagaki F."/>
            <person name="Takami H."/>
        </authorList>
    </citation>
    <scope>NUCLEOTIDE SEQUENCE</scope>
    <source>
        <strain evidence="1">Expedition CK06-06</strain>
    </source>
</reference>